<dbReference type="AlphaFoldDB" id="A0AAD9ZQZ8"/>
<evidence type="ECO:0000313" key="1">
    <source>
        <dbReference type="EMBL" id="KAK3188957.1"/>
    </source>
</evidence>
<keyword evidence="2" id="KW-1185">Reference proteome</keyword>
<comment type="caution">
    <text evidence="1">The sequence shown here is derived from an EMBL/GenBank/DDBJ whole genome shotgun (WGS) entry which is preliminary data.</text>
</comment>
<sequence length="242" mass="28122">MCKSKKRWGLGITRILDKNKSLLAQLIWPFGKEENMLWKRLMCAKYGIPVTELGWDWLSSLQSSVLVKSVLFLFEEGSKTTNILNDGLQELTQWNCFLSFLDCIPIYSTGMSWWNVLSCPSKTMKDWLWGWSGLCSRTNNGRAWGTLFFVIVWTVWETRNNLIFKGTQPNLAQSIDLVKFRVVCWFKHHGKGLEEPITMLLLNLKERCVDPVHIKKRKKEAWTPPARDVLKFNVDSSARRCS</sequence>
<organism evidence="1 2">
    <name type="scientific">Dipteronia sinensis</name>
    <dbReference type="NCBI Taxonomy" id="43782"/>
    <lineage>
        <taxon>Eukaryota</taxon>
        <taxon>Viridiplantae</taxon>
        <taxon>Streptophyta</taxon>
        <taxon>Embryophyta</taxon>
        <taxon>Tracheophyta</taxon>
        <taxon>Spermatophyta</taxon>
        <taxon>Magnoliopsida</taxon>
        <taxon>eudicotyledons</taxon>
        <taxon>Gunneridae</taxon>
        <taxon>Pentapetalae</taxon>
        <taxon>rosids</taxon>
        <taxon>malvids</taxon>
        <taxon>Sapindales</taxon>
        <taxon>Sapindaceae</taxon>
        <taxon>Hippocastanoideae</taxon>
        <taxon>Acereae</taxon>
        <taxon>Dipteronia</taxon>
    </lineage>
</organism>
<dbReference type="EMBL" id="JANJYJ010000009">
    <property type="protein sequence ID" value="KAK3188957.1"/>
    <property type="molecule type" value="Genomic_DNA"/>
</dbReference>
<gene>
    <name evidence="1" type="ORF">Dsin_028518</name>
</gene>
<name>A0AAD9ZQZ8_9ROSI</name>
<accession>A0AAD9ZQZ8</accession>
<proteinExistence type="predicted"/>
<reference evidence="1" key="1">
    <citation type="journal article" date="2023" name="Plant J.">
        <title>Genome sequences and population genomics provide insights into the demographic history, inbreeding, and mutation load of two 'living fossil' tree species of Dipteronia.</title>
        <authorList>
            <person name="Feng Y."/>
            <person name="Comes H.P."/>
            <person name="Chen J."/>
            <person name="Zhu S."/>
            <person name="Lu R."/>
            <person name="Zhang X."/>
            <person name="Li P."/>
            <person name="Qiu J."/>
            <person name="Olsen K.M."/>
            <person name="Qiu Y."/>
        </authorList>
    </citation>
    <scope>NUCLEOTIDE SEQUENCE</scope>
    <source>
        <strain evidence="1">NBL</strain>
    </source>
</reference>
<dbReference type="Proteomes" id="UP001281410">
    <property type="component" value="Unassembled WGS sequence"/>
</dbReference>
<protein>
    <submittedName>
        <fullName evidence="1">Uncharacterized protein</fullName>
    </submittedName>
</protein>
<evidence type="ECO:0000313" key="2">
    <source>
        <dbReference type="Proteomes" id="UP001281410"/>
    </source>
</evidence>